<keyword evidence="4" id="KW-1003">Cell membrane</keyword>
<dbReference type="AlphaFoldDB" id="A0A6J8CPF7"/>
<evidence type="ECO:0000256" key="3">
    <source>
        <dbReference type="ARBA" id="ARBA00022448"/>
    </source>
</evidence>
<evidence type="ECO:0000256" key="5">
    <source>
        <dbReference type="ARBA" id="ARBA00022692"/>
    </source>
</evidence>
<keyword evidence="3 8" id="KW-0813">Transport</keyword>
<organism evidence="10 11">
    <name type="scientific">Mytilus coruscus</name>
    <name type="common">Sea mussel</name>
    <dbReference type="NCBI Taxonomy" id="42192"/>
    <lineage>
        <taxon>Eukaryota</taxon>
        <taxon>Metazoa</taxon>
        <taxon>Spiralia</taxon>
        <taxon>Lophotrochozoa</taxon>
        <taxon>Mollusca</taxon>
        <taxon>Bivalvia</taxon>
        <taxon>Autobranchia</taxon>
        <taxon>Pteriomorphia</taxon>
        <taxon>Mytilida</taxon>
        <taxon>Mytiloidea</taxon>
        <taxon>Mytilidae</taxon>
        <taxon>Mytilinae</taxon>
        <taxon>Mytilus</taxon>
    </lineage>
</organism>
<dbReference type="CDD" id="cd00333">
    <property type="entry name" value="MIP"/>
    <property type="match status" value="1"/>
</dbReference>
<evidence type="ECO:0000313" key="11">
    <source>
        <dbReference type="Proteomes" id="UP000507470"/>
    </source>
</evidence>
<evidence type="ECO:0000256" key="8">
    <source>
        <dbReference type="RuleBase" id="RU000477"/>
    </source>
</evidence>
<comment type="subcellular location">
    <subcellularLocation>
        <location evidence="1">Cell membrane</location>
        <topology evidence="1">Multi-pass membrane protein</topology>
    </subcellularLocation>
</comment>
<feature type="transmembrane region" description="Helical" evidence="9">
    <location>
        <begin position="25"/>
        <end position="46"/>
    </location>
</feature>
<feature type="transmembrane region" description="Helical" evidence="9">
    <location>
        <begin position="177"/>
        <end position="196"/>
    </location>
</feature>
<name>A0A6J8CPF7_MYTCO</name>
<feature type="transmembrane region" description="Helical" evidence="9">
    <location>
        <begin position="146"/>
        <end position="165"/>
    </location>
</feature>
<keyword evidence="7 9" id="KW-0472">Membrane</keyword>
<evidence type="ECO:0000256" key="2">
    <source>
        <dbReference type="ARBA" id="ARBA00006175"/>
    </source>
</evidence>
<dbReference type="OrthoDB" id="3222at2759"/>
<evidence type="ECO:0000256" key="7">
    <source>
        <dbReference type="ARBA" id="ARBA00023136"/>
    </source>
</evidence>
<dbReference type="Proteomes" id="UP000507470">
    <property type="component" value="Unassembled WGS sequence"/>
</dbReference>
<dbReference type="PROSITE" id="PS00221">
    <property type="entry name" value="MIP"/>
    <property type="match status" value="1"/>
</dbReference>
<keyword evidence="11" id="KW-1185">Reference proteome</keyword>
<feature type="transmembrane region" description="Helical" evidence="9">
    <location>
        <begin position="220"/>
        <end position="237"/>
    </location>
</feature>
<feature type="transmembrane region" description="Helical" evidence="9">
    <location>
        <begin position="104"/>
        <end position="126"/>
    </location>
</feature>
<evidence type="ECO:0000256" key="4">
    <source>
        <dbReference type="ARBA" id="ARBA00022475"/>
    </source>
</evidence>
<dbReference type="Pfam" id="PF00230">
    <property type="entry name" value="MIP"/>
    <property type="match status" value="1"/>
</dbReference>
<dbReference type="GO" id="GO:0005886">
    <property type="term" value="C:plasma membrane"/>
    <property type="evidence" value="ECO:0007669"/>
    <property type="project" value="UniProtKB-SubCell"/>
</dbReference>
<accession>A0A6J8CPF7</accession>
<keyword evidence="6 9" id="KW-1133">Transmembrane helix</keyword>
<sequence length="310" mass="33615">MAKNKTDTFWREYLRREIEDIKSPSLYRACAAEFIGVFMLAFYGVGCNMLSGDYKPVSSVHVALETGFYIAVAVTVFSNVSGGHVNPSISMGFFVTGQISAVRFVLYVICQTLGAVAGAGIIYAITDEHIRGGFGVILPNPHVSDGQAFVCEMIITFMMLFGTFAMIDEGRDDVHGFAPLMIGLLVSINVLCGWNISGGCMNPARNLGPAIMIGKLDKMWLYWIGDLVGATAGALLYDRIFSTKVCLGWLSEGCYSKRADGKKIQSDVADRMSVIDAATGGCNEKVKDVVTNHASNIDELACDDYQVTKL</sequence>
<dbReference type="InterPro" id="IPR023271">
    <property type="entry name" value="Aquaporin-like"/>
</dbReference>
<keyword evidence="5 8" id="KW-0812">Transmembrane</keyword>
<dbReference type="SUPFAM" id="SSF81338">
    <property type="entry name" value="Aquaporin-like"/>
    <property type="match status" value="1"/>
</dbReference>
<evidence type="ECO:0000256" key="6">
    <source>
        <dbReference type="ARBA" id="ARBA00022989"/>
    </source>
</evidence>
<dbReference type="PANTHER" id="PTHR19139:SF199">
    <property type="entry name" value="MIP17260P"/>
    <property type="match status" value="1"/>
</dbReference>
<reference evidence="10 11" key="1">
    <citation type="submission" date="2020-06" db="EMBL/GenBank/DDBJ databases">
        <authorList>
            <person name="Li R."/>
            <person name="Bekaert M."/>
        </authorList>
    </citation>
    <scope>NUCLEOTIDE SEQUENCE [LARGE SCALE GENOMIC DNA]</scope>
    <source>
        <strain evidence="11">wild</strain>
    </source>
</reference>
<feature type="transmembrane region" description="Helical" evidence="9">
    <location>
        <begin position="66"/>
        <end position="83"/>
    </location>
</feature>
<gene>
    <name evidence="10" type="ORF">MCOR_31293</name>
</gene>
<dbReference type="GO" id="GO:0015250">
    <property type="term" value="F:water channel activity"/>
    <property type="evidence" value="ECO:0007669"/>
    <property type="project" value="TreeGrafter"/>
</dbReference>
<proteinExistence type="inferred from homology"/>
<evidence type="ECO:0000256" key="9">
    <source>
        <dbReference type="SAM" id="Phobius"/>
    </source>
</evidence>
<evidence type="ECO:0000256" key="1">
    <source>
        <dbReference type="ARBA" id="ARBA00004651"/>
    </source>
</evidence>
<evidence type="ECO:0000313" key="10">
    <source>
        <dbReference type="EMBL" id="CAC5396780.1"/>
    </source>
</evidence>
<dbReference type="InterPro" id="IPR000425">
    <property type="entry name" value="MIP"/>
</dbReference>
<dbReference type="PRINTS" id="PR00783">
    <property type="entry name" value="MINTRINSICP"/>
</dbReference>
<dbReference type="Gene3D" id="1.20.1080.10">
    <property type="entry name" value="Glycerol uptake facilitator protein"/>
    <property type="match status" value="1"/>
</dbReference>
<comment type="similarity">
    <text evidence="2 8">Belongs to the MIP/aquaporin (TC 1.A.8) family.</text>
</comment>
<dbReference type="InterPro" id="IPR034294">
    <property type="entry name" value="Aquaporin_transptr"/>
</dbReference>
<dbReference type="InterPro" id="IPR022357">
    <property type="entry name" value="MIP_CS"/>
</dbReference>
<dbReference type="PANTHER" id="PTHR19139">
    <property type="entry name" value="AQUAPORIN TRANSPORTER"/>
    <property type="match status" value="1"/>
</dbReference>
<protein>
    <submittedName>
        <fullName evidence="10">AQP4</fullName>
    </submittedName>
</protein>
<dbReference type="EMBL" id="CACVKT020005648">
    <property type="protein sequence ID" value="CAC5396780.1"/>
    <property type="molecule type" value="Genomic_DNA"/>
</dbReference>